<dbReference type="SUPFAM" id="SSF81271">
    <property type="entry name" value="TGS-like"/>
    <property type="match status" value="1"/>
</dbReference>
<dbReference type="GO" id="GO:0005739">
    <property type="term" value="C:mitochondrion"/>
    <property type="evidence" value="ECO:0007669"/>
    <property type="project" value="TreeGrafter"/>
</dbReference>
<reference evidence="4" key="1">
    <citation type="submission" date="2016-06" db="UniProtKB">
        <authorList>
            <consortium name="WormBaseParasite"/>
        </authorList>
    </citation>
    <scope>IDENTIFICATION</scope>
</reference>
<dbReference type="InterPro" id="IPR012676">
    <property type="entry name" value="TGS-like"/>
</dbReference>
<dbReference type="InterPro" id="IPR012675">
    <property type="entry name" value="Beta-grasp_dom_sf"/>
</dbReference>
<reference evidence="2 3" key="2">
    <citation type="submission" date="2018-11" db="EMBL/GenBank/DDBJ databases">
        <authorList>
            <consortium name="Pathogen Informatics"/>
        </authorList>
    </citation>
    <scope>NUCLEOTIDE SEQUENCE [LARGE SCALE GENOMIC DNA]</scope>
</reference>
<dbReference type="CDD" id="cd01667">
    <property type="entry name" value="TGS_ThrRS"/>
    <property type="match status" value="1"/>
</dbReference>
<dbReference type="SUPFAM" id="SSF55186">
    <property type="entry name" value="ThrRS/AlaRS common domain"/>
    <property type="match status" value="1"/>
</dbReference>
<organism evidence="4">
    <name type="scientific">Soboliphyme baturini</name>
    <dbReference type="NCBI Taxonomy" id="241478"/>
    <lineage>
        <taxon>Eukaryota</taxon>
        <taxon>Metazoa</taxon>
        <taxon>Ecdysozoa</taxon>
        <taxon>Nematoda</taxon>
        <taxon>Enoplea</taxon>
        <taxon>Dorylaimia</taxon>
        <taxon>Dioctophymatida</taxon>
        <taxon>Dioctophymatoidea</taxon>
        <taxon>Soboliphymatidae</taxon>
        <taxon>Soboliphyme</taxon>
    </lineage>
</organism>
<dbReference type="OrthoDB" id="5870821at2759"/>
<dbReference type="PANTHER" id="PTHR42753:SF9">
    <property type="entry name" value="LARGE RIBOSOMAL SUBUNIT PROTEIN ML39"/>
    <property type="match status" value="1"/>
</dbReference>
<dbReference type="Gene3D" id="3.30.980.10">
    <property type="entry name" value="Threonyl-trna Synthetase, Chain A, domain 2"/>
    <property type="match status" value="1"/>
</dbReference>
<evidence type="ECO:0000313" key="2">
    <source>
        <dbReference type="EMBL" id="VDO94191.1"/>
    </source>
</evidence>
<dbReference type="GO" id="GO:0003723">
    <property type="term" value="F:RNA binding"/>
    <property type="evidence" value="ECO:0007669"/>
    <property type="project" value="TreeGrafter"/>
</dbReference>
<dbReference type="AlphaFoldDB" id="A0A183ICP4"/>
<proteinExistence type="predicted"/>
<dbReference type="Proteomes" id="UP000270296">
    <property type="component" value="Unassembled WGS sequence"/>
</dbReference>
<dbReference type="Pfam" id="PF02824">
    <property type="entry name" value="TGS"/>
    <property type="match status" value="1"/>
</dbReference>
<sequence length="360" mass="41054">SFSVLSEPSSCSPTTATGRCSWRAEQNAIFDAERLRQHHLAGKVEKIKVNVKPCPAEDEHALILNKGISTPYDCAKHINEQFMISAALALVDGKLWDMHRPLVSDCSLKFLYFTDENPYFVNRAYWRTCSLVLGYILETSFEENVQVTLHSWPGTNYRTGSFVYDVRIDCDGFQLSDQDLRILSLMPLQQLRSQRLMFERLEVSLDVAKQLFKHNEFKFQQLPSIERSSLTEDGRIPLYRFGDHIDVSRGPMVSHTQQLGYYEICSVSILHRASDAGVTFTPLQYSAEDTDDFGQLYRFQGVSVPYTQRINSWTWEVLKRFSKRKNSMPLPSLQRYATNASSDAAGKNVSAAVSSLPNNY</sequence>
<evidence type="ECO:0000313" key="3">
    <source>
        <dbReference type="Proteomes" id="UP000270296"/>
    </source>
</evidence>
<dbReference type="InterPro" id="IPR018163">
    <property type="entry name" value="Thr/Ala-tRNA-synth_IIc_edit"/>
</dbReference>
<dbReference type="InterPro" id="IPR004095">
    <property type="entry name" value="TGS"/>
</dbReference>
<accession>A0A183ICP4</accession>
<dbReference type="PANTHER" id="PTHR42753">
    <property type="entry name" value="MITOCHONDRIAL RIBOSOME PROTEIN L39/PROLYL-TRNA LIGASE FAMILY MEMBER"/>
    <property type="match status" value="1"/>
</dbReference>
<protein>
    <submittedName>
        <fullName evidence="4">TGS domain-containing protein</fullName>
    </submittedName>
</protein>
<dbReference type="GO" id="GO:0000166">
    <property type="term" value="F:nucleotide binding"/>
    <property type="evidence" value="ECO:0007669"/>
    <property type="project" value="InterPro"/>
</dbReference>
<dbReference type="PROSITE" id="PS51880">
    <property type="entry name" value="TGS"/>
    <property type="match status" value="1"/>
</dbReference>
<dbReference type="Gene3D" id="3.10.20.30">
    <property type="match status" value="1"/>
</dbReference>
<dbReference type="EMBL" id="UZAM01006811">
    <property type="protein sequence ID" value="VDO94191.1"/>
    <property type="molecule type" value="Genomic_DNA"/>
</dbReference>
<name>A0A183ICP4_9BILA</name>
<gene>
    <name evidence="2" type="ORF">SBAD_LOCUS1388</name>
</gene>
<feature type="domain" description="TGS" evidence="1">
    <location>
        <begin position="45"/>
        <end position="112"/>
    </location>
</feature>
<dbReference type="InterPro" id="IPR050062">
    <property type="entry name" value="Pro-tRNA_synthetase"/>
</dbReference>
<keyword evidence="3" id="KW-1185">Reference proteome</keyword>
<evidence type="ECO:0000313" key="4">
    <source>
        <dbReference type="WBParaSite" id="SBAD_0000144701-mRNA-1"/>
    </source>
</evidence>
<evidence type="ECO:0000259" key="1">
    <source>
        <dbReference type="PROSITE" id="PS51880"/>
    </source>
</evidence>
<dbReference type="WBParaSite" id="SBAD_0000144701-mRNA-1">
    <property type="protein sequence ID" value="SBAD_0000144701-mRNA-1"/>
    <property type="gene ID" value="SBAD_0000144701"/>
</dbReference>